<evidence type="ECO:0008006" key="6">
    <source>
        <dbReference type="Google" id="ProtNLM"/>
    </source>
</evidence>
<dbReference type="Gene3D" id="3.80.30.30">
    <property type="match status" value="1"/>
</dbReference>
<dbReference type="InterPro" id="IPR040086">
    <property type="entry name" value="MJ0683-like"/>
</dbReference>
<proteinExistence type="predicted"/>
<gene>
    <name evidence="4" type="ORF">SAMN06265171_1053</name>
</gene>
<organism evidence="4 5">
    <name type="scientific">Chryseobacterium rhizoplanae</name>
    <dbReference type="NCBI Taxonomy" id="1609531"/>
    <lineage>
        <taxon>Bacteria</taxon>
        <taxon>Pseudomonadati</taxon>
        <taxon>Bacteroidota</taxon>
        <taxon>Flavobacteriia</taxon>
        <taxon>Flavobacteriales</taxon>
        <taxon>Weeksellaceae</taxon>
        <taxon>Chryseobacterium group</taxon>
        <taxon>Chryseobacterium</taxon>
    </lineage>
</organism>
<dbReference type="GO" id="GO:0051536">
    <property type="term" value="F:iron-sulfur cluster binding"/>
    <property type="evidence" value="ECO:0007669"/>
    <property type="project" value="UniProtKB-KW"/>
</dbReference>
<evidence type="ECO:0000313" key="5">
    <source>
        <dbReference type="Proteomes" id="UP000316916"/>
    </source>
</evidence>
<dbReference type="InterPro" id="IPR007197">
    <property type="entry name" value="rSAM"/>
</dbReference>
<dbReference type="SFLD" id="SFLDG01084">
    <property type="entry name" value="Uncharacterised_Radical_SAM_Su"/>
    <property type="match status" value="1"/>
</dbReference>
<dbReference type="PANTHER" id="PTHR43432">
    <property type="entry name" value="SLR0285 PROTEIN"/>
    <property type="match status" value="1"/>
</dbReference>
<reference evidence="4 5" key="1">
    <citation type="submission" date="2017-05" db="EMBL/GenBank/DDBJ databases">
        <authorList>
            <person name="Varghese N."/>
            <person name="Submissions S."/>
        </authorList>
    </citation>
    <scope>NUCLEOTIDE SEQUENCE [LARGE SCALE GENOMIC DNA]</scope>
    <source>
        <strain evidence="4 5">DSM 29371</strain>
    </source>
</reference>
<dbReference type="EMBL" id="FXTC01000005">
    <property type="protein sequence ID" value="SMO69738.1"/>
    <property type="molecule type" value="Genomic_DNA"/>
</dbReference>
<dbReference type="GO" id="GO:0046872">
    <property type="term" value="F:metal ion binding"/>
    <property type="evidence" value="ECO:0007669"/>
    <property type="project" value="UniProtKB-KW"/>
</dbReference>
<dbReference type="GO" id="GO:0003824">
    <property type="term" value="F:catalytic activity"/>
    <property type="evidence" value="ECO:0007669"/>
    <property type="project" value="InterPro"/>
</dbReference>
<dbReference type="PANTHER" id="PTHR43432:SF4">
    <property type="entry name" value="RADICAL SAM CORE DOMAIN-CONTAINING PROTEIN"/>
    <property type="match status" value="1"/>
</dbReference>
<keyword evidence="5" id="KW-1185">Reference proteome</keyword>
<dbReference type="SFLD" id="SFLDS00029">
    <property type="entry name" value="Radical_SAM"/>
    <property type="match status" value="1"/>
</dbReference>
<name>A0A521DDS4_9FLAO</name>
<protein>
    <recommendedName>
        <fullName evidence="6">DNA repair photolyase</fullName>
    </recommendedName>
</protein>
<dbReference type="SUPFAM" id="SSF102114">
    <property type="entry name" value="Radical SAM enzymes"/>
    <property type="match status" value="1"/>
</dbReference>
<keyword evidence="2" id="KW-0408">Iron</keyword>
<keyword evidence="3" id="KW-0411">Iron-sulfur</keyword>
<evidence type="ECO:0000256" key="3">
    <source>
        <dbReference type="ARBA" id="ARBA00023014"/>
    </source>
</evidence>
<evidence type="ECO:0000256" key="2">
    <source>
        <dbReference type="ARBA" id="ARBA00023004"/>
    </source>
</evidence>
<evidence type="ECO:0000256" key="1">
    <source>
        <dbReference type="ARBA" id="ARBA00022723"/>
    </source>
</evidence>
<dbReference type="RefSeq" id="WP_142718248.1">
    <property type="nucleotide sequence ID" value="NZ_FXTC01000005.1"/>
</dbReference>
<accession>A0A521DDS4</accession>
<dbReference type="Proteomes" id="UP000316916">
    <property type="component" value="Unassembled WGS sequence"/>
</dbReference>
<sequence length="414" mass="46976">MVTNYDYALSVSSQISHCSLPLRLDSYSKCSFRCSYCFAKNRGGNHPPKGIKTINTKAFENIFLRLKEDNNRENVISQFLRRKVPLHFGGMSDPFMPYESLKKKTFETLTILSHFQYPTIISTKGNLLFEEDYIDLISSGKFVIQVSFSTLNDELSKKLEINTPLPSERLEMIKLIASSCWVSARLQPMIPGNLESAKEALITLASAGIKHVSVEFLKIPFIGKKKLLETINKSLNADISRYYSDKKISGLEFLVNNDYANHFHSELIKIATRYNIQYSSADTDLLPFDGSNACCSGTAEVEGFGNYYTYTFPQAIRNALSDNSQLLTYDHLNSEWAPSGSIKRYLNSKTRIEGENNIKKFMAHKWNNATSGYGPLAFQGIIDTKTFDNDGMKIFKISQEAFHLAKTLKFNRFK</sequence>
<evidence type="ECO:0000313" key="4">
    <source>
        <dbReference type="EMBL" id="SMO69738.1"/>
    </source>
</evidence>
<keyword evidence="1" id="KW-0479">Metal-binding</keyword>
<dbReference type="CDD" id="cd01335">
    <property type="entry name" value="Radical_SAM"/>
    <property type="match status" value="1"/>
</dbReference>
<dbReference type="InterPro" id="IPR058240">
    <property type="entry name" value="rSAM_sf"/>
</dbReference>
<dbReference type="AlphaFoldDB" id="A0A521DDS4"/>